<sequence length="251" mass="26145">MAQNPTFDTTTPTIALVTGANKGIGREIARQLAALGMTVLLSARDERRGAQAAAELRAEGGEVIPLVLDVTDMVSVGAAAKTVEARFGRLDVLVNNAGITGPRSEQVPSTANVDTVREVFETNVFGVLTVTGAFLPLLLRSVAPRVVNVSSGVGSLTAMSDPDGRFAPMPASVAYVPSKTALNAMTVQFARELRGRVLVNAADPGYCATDLSEHSGYRTAAQGAEIAVRLATLKDDGPTGGFFDEEGALAW</sequence>
<proteinExistence type="inferred from homology"/>
<evidence type="ECO:0000256" key="3">
    <source>
        <dbReference type="ARBA" id="ARBA00023002"/>
    </source>
</evidence>
<organism evidence="5 6">
    <name type="scientific">Actinopolymorpha pittospori</name>
    <dbReference type="NCBI Taxonomy" id="648752"/>
    <lineage>
        <taxon>Bacteria</taxon>
        <taxon>Bacillati</taxon>
        <taxon>Actinomycetota</taxon>
        <taxon>Actinomycetes</taxon>
        <taxon>Propionibacteriales</taxon>
        <taxon>Actinopolymorphaceae</taxon>
        <taxon>Actinopolymorpha</taxon>
    </lineage>
</organism>
<evidence type="ECO:0000256" key="2">
    <source>
        <dbReference type="ARBA" id="ARBA00022857"/>
    </source>
</evidence>
<dbReference type="PANTHER" id="PTHR43490:SF99">
    <property type="entry name" value="SHORT-CHAIN DEHYDROGENASE_REDUCTASE"/>
    <property type="match status" value="1"/>
</dbReference>
<comment type="similarity">
    <text evidence="1 4">Belongs to the short-chain dehydrogenases/reductases (SDR) family.</text>
</comment>
<evidence type="ECO:0000256" key="4">
    <source>
        <dbReference type="RuleBase" id="RU000363"/>
    </source>
</evidence>
<name>A0A927R7S9_9ACTN</name>
<dbReference type="InterPro" id="IPR002347">
    <property type="entry name" value="SDR_fam"/>
</dbReference>
<keyword evidence="6" id="KW-1185">Reference proteome</keyword>
<comment type="caution">
    <text evidence="5">The sequence shown here is derived from an EMBL/GenBank/DDBJ whole genome shotgun (WGS) entry which is preliminary data.</text>
</comment>
<evidence type="ECO:0000313" key="5">
    <source>
        <dbReference type="EMBL" id="MBE1604564.1"/>
    </source>
</evidence>
<evidence type="ECO:0000256" key="1">
    <source>
        <dbReference type="ARBA" id="ARBA00006484"/>
    </source>
</evidence>
<dbReference type="SUPFAM" id="SSF51735">
    <property type="entry name" value="NAD(P)-binding Rossmann-fold domains"/>
    <property type="match status" value="1"/>
</dbReference>
<dbReference type="PANTHER" id="PTHR43490">
    <property type="entry name" value="(+)-NEOMENTHOL DEHYDROGENASE"/>
    <property type="match status" value="1"/>
</dbReference>
<dbReference type="InterPro" id="IPR036291">
    <property type="entry name" value="NAD(P)-bd_dom_sf"/>
</dbReference>
<reference evidence="5" key="1">
    <citation type="submission" date="2020-10" db="EMBL/GenBank/DDBJ databases">
        <title>Sequencing the genomes of 1000 actinobacteria strains.</title>
        <authorList>
            <person name="Klenk H.-P."/>
        </authorList>
    </citation>
    <scope>NUCLEOTIDE SEQUENCE</scope>
    <source>
        <strain evidence="5">DSM 45354</strain>
    </source>
</reference>
<dbReference type="Pfam" id="PF00106">
    <property type="entry name" value="adh_short"/>
    <property type="match status" value="1"/>
</dbReference>
<dbReference type="EMBL" id="JADBEM010000001">
    <property type="protein sequence ID" value="MBE1604564.1"/>
    <property type="molecule type" value="Genomic_DNA"/>
</dbReference>
<dbReference type="Proteomes" id="UP000638648">
    <property type="component" value="Unassembled WGS sequence"/>
</dbReference>
<dbReference type="PRINTS" id="PR00080">
    <property type="entry name" value="SDRFAMILY"/>
</dbReference>
<dbReference type="CDD" id="cd05324">
    <property type="entry name" value="carb_red_PTCR-like_SDR_c"/>
    <property type="match status" value="1"/>
</dbReference>
<dbReference type="Gene3D" id="3.40.50.720">
    <property type="entry name" value="NAD(P)-binding Rossmann-like Domain"/>
    <property type="match status" value="1"/>
</dbReference>
<accession>A0A927R7S9</accession>
<evidence type="ECO:0000313" key="6">
    <source>
        <dbReference type="Proteomes" id="UP000638648"/>
    </source>
</evidence>
<dbReference type="RefSeq" id="WP_192749079.1">
    <property type="nucleotide sequence ID" value="NZ_BAABJL010000126.1"/>
</dbReference>
<keyword evidence="3" id="KW-0560">Oxidoreductase</keyword>
<dbReference type="InterPro" id="IPR045313">
    <property type="entry name" value="CBR1-like"/>
</dbReference>
<protein>
    <submittedName>
        <fullName evidence="5">NAD(P)-dependent dehydrogenase (Short-subunit alcohol dehydrogenase family)</fullName>
    </submittedName>
</protein>
<dbReference type="GO" id="GO:0016616">
    <property type="term" value="F:oxidoreductase activity, acting on the CH-OH group of donors, NAD or NADP as acceptor"/>
    <property type="evidence" value="ECO:0007669"/>
    <property type="project" value="InterPro"/>
</dbReference>
<dbReference type="PRINTS" id="PR00081">
    <property type="entry name" value="GDHRDH"/>
</dbReference>
<gene>
    <name evidence="5" type="ORF">HEB94_001412</name>
</gene>
<dbReference type="AlphaFoldDB" id="A0A927R7S9"/>
<keyword evidence="2" id="KW-0521">NADP</keyword>